<accession>A0A380ECB6</accession>
<organism evidence="1 2">
    <name type="scientific">Staphylococcus aureus</name>
    <dbReference type="NCBI Taxonomy" id="1280"/>
    <lineage>
        <taxon>Bacteria</taxon>
        <taxon>Bacillati</taxon>
        <taxon>Bacillota</taxon>
        <taxon>Bacilli</taxon>
        <taxon>Bacillales</taxon>
        <taxon>Staphylococcaceae</taxon>
        <taxon>Staphylococcus</taxon>
    </lineage>
</organism>
<name>A0A380ECB6_STAAU</name>
<protein>
    <submittedName>
        <fullName evidence="1">FtsK/SpoIIIE family protein, putative secretion system component EssC/YukA</fullName>
    </submittedName>
</protein>
<dbReference type="Proteomes" id="UP000254116">
    <property type="component" value="Unassembled WGS sequence"/>
</dbReference>
<sequence length="112" mass="13176">MISSENPREIAHIAEIMMKEIDILNEKYAICIADSSGEFKAYRHQVANFAEEREDIKAIHQLMIEDLKQREMDGPFEKDSLYIINDFKTFIDCTYIRKMMLKSLLQKDQNLA</sequence>
<proteinExistence type="predicted"/>
<gene>
    <name evidence="1" type="primary">essC_5</name>
    <name evidence="1" type="ORF">NCTC10702_00517</name>
</gene>
<dbReference type="AlphaFoldDB" id="A0A380ECB6"/>
<evidence type="ECO:0000313" key="2">
    <source>
        <dbReference type="Proteomes" id="UP000254116"/>
    </source>
</evidence>
<dbReference type="EMBL" id="UHBY01000003">
    <property type="protein sequence ID" value="SUL31325.1"/>
    <property type="molecule type" value="Genomic_DNA"/>
</dbReference>
<evidence type="ECO:0000313" key="1">
    <source>
        <dbReference type="EMBL" id="SUL31325.1"/>
    </source>
</evidence>
<reference evidence="1 2" key="1">
    <citation type="submission" date="2018-06" db="EMBL/GenBank/DDBJ databases">
        <authorList>
            <consortium name="Pathogen Informatics"/>
            <person name="Doyle S."/>
        </authorList>
    </citation>
    <scope>NUCLEOTIDE SEQUENCE [LARGE SCALE GENOMIC DNA]</scope>
    <source>
        <strain evidence="1 2">NCTC10702</strain>
    </source>
</reference>